<feature type="transmembrane region" description="Helical" evidence="10">
    <location>
        <begin position="347"/>
        <end position="365"/>
    </location>
</feature>
<dbReference type="PANTHER" id="PTHR42770">
    <property type="entry name" value="AMINO ACID TRANSPORTER-RELATED"/>
    <property type="match status" value="1"/>
</dbReference>
<dbReference type="EMBL" id="FWFW01000007">
    <property type="protein sequence ID" value="SLN49281.1"/>
    <property type="molecule type" value="Genomic_DNA"/>
</dbReference>
<proteinExistence type="inferred from homology"/>
<dbReference type="Pfam" id="PF13520">
    <property type="entry name" value="AA_permease_2"/>
    <property type="match status" value="1"/>
</dbReference>
<dbReference type="GO" id="GO:0005886">
    <property type="term" value="C:plasma membrane"/>
    <property type="evidence" value="ECO:0007669"/>
    <property type="project" value="UniProtKB-SubCell"/>
</dbReference>
<dbReference type="InterPro" id="IPR004754">
    <property type="entry name" value="Amino_acid_antiprt"/>
</dbReference>
<organism evidence="11 12">
    <name type="scientific">Pacificibacter marinus</name>
    <dbReference type="NCBI Taxonomy" id="658057"/>
    <lineage>
        <taxon>Bacteria</taxon>
        <taxon>Pseudomonadati</taxon>
        <taxon>Pseudomonadota</taxon>
        <taxon>Alphaproteobacteria</taxon>
        <taxon>Rhodobacterales</taxon>
        <taxon>Roseobacteraceae</taxon>
        <taxon>Pacificibacter</taxon>
    </lineage>
</organism>
<comment type="similarity">
    <text evidence="2">Belongs to the amino acid-polyamine-organocation (APC) superfamily. Basic amino acid/polyamine antiporter (APA) (TC 2.A.3.2) family.</text>
</comment>
<feature type="transmembrane region" description="Helical" evidence="10">
    <location>
        <begin position="432"/>
        <end position="450"/>
    </location>
</feature>
<dbReference type="PIRSF" id="PIRSF006060">
    <property type="entry name" value="AA_transporter"/>
    <property type="match status" value="1"/>
</dbReference>
<keyword evidence="7 10" id="KW-1133">Transmembrane helix</keyword>
<evidence type="ECO:0000256" key="2">
    <source>
        <dbReference type="ARBA" id="ARBA00008220"/>
    </source>
</evidence>
<feature type="transmembrane region" description="Helical" evidence="10">
    <location>
        <begin position="20"/>
        <end position="41"/>
    </location>
</feature>
<feature type="transmembrane region" description="Helical" evidence="10">
    <location>
        <begin position="297"/>
        <end position="317"/>
    </location>
</feature>
<feature type="transmembrane region" description="Helical" evidence="10">
    <location>
        <begin position="138"/>
        <end position="160"/>
    </location>
</feature>
<feature type="transmembrane region" description="Helical" evidence="10">
    <location>
        <begin position="462"/>
        <end position="482"/>
    </location>
</feature>
<evidence type="ECO:0000256" key="5">
    <source>
        <dbReference type="ARBA" id="ARBA00022692"/>
    </source>
</evidence>
<feature type="transmembrane region" description="Helical" evidence="10">
    <location>
        <begin position="246"/>
        <end position="268"/>
    </location>
</feature>
<feature type="transmembrane region" description="Helical" evidence="10">
    <location>
        <begin position="53"/>
        <end position="75"/>
    </location>
</feature>
<dbReference type="AlphaFoldDB" id="A0A1Y5SV58"/>
<dbReference type="OrthoDB" id="3185104at2"/>
<keyword evidence="12" id="KW-1185">Reference proteome</keyword>
<dbReference type="NCBIfam" id="TIGR00905">
    <property type="entry name" value="2A0302"/>
    <property type="match status" value="1"/>
</dbReference>
<evidence type="ECO:0000313" key="11">
    <source>
        <dbReference type="EMBL" id="SLN49281.1"/>
    </source>
</evidence>
<evidence type="ECO:0000256" key="10">
    <source>
        <dbReference type="SAM" id="Phobius"/>
    </source>
</evidence>
<sequence length="489" mass="51683">MPTELSATDTSSTQTKSGKLGLLPLTALVVGSMIGGGVFSLPQNMARGASAGAITIGWLITGIGMLALAFVYMNLSTRKPNLDAGPYSYARAGFGNFVGFNSAWGYWLSAWIGNVSYAVLIFGALSYFYAPFGEEGNTWQAIAGASICVWLVHALVLMGIRQAAIINLITTIAKLAPIFLFIVLVVVGFNLPTFQLDFWGKEALTLGSITTQVQSTMLVTLWVFIGIEGASVGSGRARKRSDIGKATILGFVTVLMLYLLVSLLSLGVMSQPELAALPAAASMAYVLESVVGPWGSVLVRIGLVISVAGAFLSWTLLAAEIPFRAAKEGILPAIFANENENGSPSGALWITNICVQIVLIVTLYANSTYLALFYIASTAILVPYVFSGAYALKLAMTGESYDQQKGRGRDMAIGALATVYGAWLVYAAGPTYLLMCAILYAVGIPIYVWARKSHGEKSFSSIETLIAIALVGAASVAAYLMWTGAISAL</sequence>
<dbReference type="InterPro" id="IPR022461">
    <property type="entry name" value="Arg/Orn_antiprt_ArcD"/>
</dbReference>
<dbReference type="Proteomes" id="UP000193307">
    <property type="component" value="Unassembled WGS sequence"/>
</dbReference>
<dbReference type="GO" id="GO:0006527">
    <property type="term" value="P:L-arginine catabolic process"/>
    <property type="evidence" value="ECO:0007669"/>
    <property type="project" value="UniProtKB-UniRule"/>
</dbReference>
<dbReference type="PANTHER" id="PTHR42770:SF4">
    <property type="entry name" value="ARGININE_ORNITHINE ANTIPORTER-RELATED"/>
    <property type="match status" value="1"/>
</dbReference>
<evidence type="ECO:0000256" key="4">
    <source>
        <dbReference type="ARBA" id="ARBA00022475"/>
    </source>
</evidence>
<evidence type="ECO:0000256" key="6">
    <source>
        <dbReference type="ARBA" id="ARBA00022970"/>
    </source>
</evidence>
<feature type="transmembrane region" description="Helical" evidence="10">
    <location>
        <begin position="203"/>
        <end position="225"/>
    </location>
</feature>
<dbReference type="InterPro" id="IPR050367">
    <property type="entry name" value="APC_superfamily"/>
</dbReference>
<keyword evidence="3" id="KW-0813">Transport</keyword>
<evidence type="ECO:0000313" key="12">
    <source>
        <dbReference type="Proteomes" id="UP000193307"/>
    </source>
</evidence>
<name>A0A1Y5SV58_9RHOB</name>
<protein>
    <recommendedName>
        <fullName evidence="9">Arginine-ornithine antiporter</fullName>
    </recommendedName>
</protein>
<dbReference type="GO" id="GO:1903826">
    <property type="term" value="P:L-arginine transmembrane transport"/>
    <property type="evidence" value="ECO:0007669"/>
    <property type="project" value="InterPro"/>
</dbReference>
<gene>
    <name evidence="11" type="primary">ydgI</name>
    <name evidence="11" type="ORF">PAM7971_02412</name>
</gene>
<accession>A0A1Y5SV58</accession>
<keyword evidence="4" id="KW-1003">Cell membrane</keyword>
<dbReference type="RefSeq" id="WP_085849545.1">
    <property type="nucleotide sequence ID" value="NZ_FNZV01000007.1"/>
</dbReference>
<dbReference type="InterPro" id="IPR002293">
    <property type="entry name" value="AA/rel_permease1"/>
</dbReference>
<keyword evidence="5 10" id="KW-0812">Transmembrane</keyword>
<feature type="transmembrane region" description="Helical" evidence="10">
    <location>
        <begin position="115"/>
        <end position="132"/>
    </location>
</feature>
<keyword evidence="6" id="KW-0029">Amino-acid transport</keyword>
<evidence type="ECO:0000256" key="1">
    <source>
        <dbReference type="ARBA" id="ARBA00004651"/>
    </source>
</evidence>
<dbReference type="NCBIfam" id="TIGR03810">
    <property type="entry name" value="arg_ornith_anti"/>
    <property type="match status" value="1"/>
</dbReference>
<feature type="transmembrane region" description="Helical" evidence="10">
    <location>
        <begin position="371"/>
        <end position="396"/>
    </location>
</feature>
<reference evidence="11 12" key="1">
    <citation type="submission" date="2017-03" db="EMBL/GenBank/DDBJ databases">
        <authorList>
            <person name="Afonso C.L."/>
            <person name="Miller P.J."/>
            <person name="Scott M.A."/>
            <person name="Spackman E."/>
            <person name="Goraichik I."/>
            <person name="Dimitrov K.M."/>
            <person name="Suarez D.L."/>
            <person name="Swayne D.E."/>
        </authorList>
    </citation>
    <scope>NUCLEOTIDE SEQUENCE [LARGE SCALE GENOMIC DNA]</scope>
    <source>
        <strain evidence="11 12">CECT 7971</strain>
    </source>
</reference>
<dbReference type="Gene3D" id="1.20.1740.10">
    <property type="entry name" value="Amino acid/polyamine transporter I"/>
    <property type="match status" value="1"/>
</dbReference>
<dbReference type="STRING" id="658057.SAMN04488032_10791"/>
<comment type="subcellular location">
    <subcellularLocation>
        <location evidence="1">Cell membrane</location>
        <topology evidence="1">Multi-pass membrane protein</topology>
    </subcellularLocation>
</comment>
<dbReference type="GO" id="GO:0043858">
    <property type="term" value="F:arginine:ornithine antiporter activity"/>
    <property type="evidence" value="ECO:0007669"/>
    <property type="project" value="UniProtKB-UniRule"/>
</dbReference>
<evidence type="ECO:0000256" key="9">
    <source>
        <dbReference type="NCBIfam" id="TIGR03810"/>
    </source>
</evidence>
<evidence type="ECO:0000256" key="7">
    <source>
        <dbReference type="ARBA" id="ARBA00022989"/>
    </source>
</evidence>
<evidence type="ECO:0000256" key="8">
    <source>
        <dbReference type="ARBA" id="ARBA00023136"/>
    </source>
</evidence>
<feature type="transmembrane region" description="Helical" evidence="10">
    <location>
        <begin position="172"/>
        <end position="191"/>
    </location>
</feature>
<evidence type="ECO:0000256" key="3">
    <source>
        <dbReference type="ARBA" id="ARBA00022448"/>
    </source>
</evidence>
<keyword evidence="8 10" id="KW-0472">Membrane</keyword>